<dbReference type="PROSITE" id="PS50931">
    <property type="entry name" value="HTH_LYSR"/>
    <property type="match status" value="1"/>
</dbReference>
<dbReference type="Pfam" id="PF03466">
    <property type="entry name" value="LysR_substrate"/>
    <property type="match status" value="1"/>
</dbReference>
<dbReference type="GO" id="GO:0032993">
    <property type="term" value="C:protein-DNA complex"/>
    <property type="evidence" value="ECO:0007669"/>
    <property type="project" value="TreeGrafter"/>
</dbReference>
<accession>A0AA90NNY5</accession>
<dbReference type="InterPro" id="IPR036388">
    <property type="entry name" value="WH-like_DNA-bd_sf"/>
</dbReference>
<keyword evidence="8" id="KW-1185">Reference proteome</keyword>
<protein>
    <submittedName>
        <fullName evidence="7">LysR family transcriptional regulator</fullName>
    </submittedName>
</protein>
<dbReference type="GO" id="GO:0003677">
    <property type="term" value="F:DNA binding"/>
    <property type="evidence" value="ECO:0007669"/>
    <property type="project" value="UniProtKB-KW"/>
</dbReference>
<evidence type="ECO:0000256" key="1">
    <source>
        <dbReference type="ARBA" id="ARBA00009437"/>
    </source>
</evidence>
<dbReference type="InterPro" id="IPR000847">
    <property type="entry name" value="LysR_HTH_N"/>
</dbReference>
<evidence type="ECO:0000256" key="4">
    <source>
        <dbReference type="ARBA" id="ARBA00023159"/>
    </source>
</evidence>
<evidence type="ECO:0000313" key="8">
    <source>
        <dbReference type="Proteomes" id="UP001178281"/>
    </source>
</evidence>
<sequence length="299" mass="31628">MELQQLRYVIATAETLNFTRAAERCHVVQSALSHQIAALERELGARLFDRTNRSVRLTAAGEAFLPQARAALAATERAVDEVASTLGSVRGTVTVGMIPTFTAFDVVEVLRQYRCAHPDAAVRVRSGPSEDLIDEVRRGTLDLALLGVPEGFSTAGVIARRLRFERLVLVAPAARGLVGPLTLADVADEPFADYPAGGAGRAETDLAFAAAGVQRSVPFEVDRSETMLALIAAGLCVGTAAPDTVPDDAALAAVPLVDGPTRTQYLVHSKLLSPAARALLSIVDRTLSEVNHRTVGDGV</sequence>
<dbReference type="InterPro" id="IPR036390">
    <property type="entry name" value="WH_DNA-bd_sf"/>
</dbReference>
<dbReference type="SUPFAM" id="SSF46785">
    <property type="entry name" value="Winged helix' DNA-binding domain"/>
    <property type="match status" value="1"/>
</dbReference>
<gene>
    <name evidence="7" type="ORF">Q7X28_08600</name>
</gene>
<organism evidence="7 8">
    <name type="scientific">Tsukamurella strandjordii</name>
    <dbReference type="NCBI Taxonomy" id="147577"/>
    <lineage>
        <taxon>Bacteria</taxon>
        <taxon>Bacillati</taxon>
        <taxon>Actinomycetota</taxon>
        <taxon>Actinomycetes</taxon>
        <taxon>Mycobacteriales</taxon>
        <taxon>Tsukamurellaceae</taxon>
        <taxon>Tsukamurella</taxon>
    </lineage>
</organism>
<name>A0AA90NNY5_9ACTN</name>
<proteinExistence type="inferred from homology"/>
<evidence type="ECO:0000256" key="3">
    <source>
        <dbReference type="ARBA" id="ARBA00023125"/>
    </source>
</evidence>
<evidence type="ECO:0000259" key="6">
    <source>
        <dbReference type="PROSITE" id="PS50931"/>
    </source>
</evidence>
<dbReference type="PANTHER" id="PTHR30346">
    <property type="entry name" value="TRANSCRIPTIONAL DUAL REGULATOR HCAR-RELATED"/>
    <property type="match status" value="1"/>
</dbReference>
<dbReference type="Gene3D" id="3.40.190.290">
    <property type="match status" value="1"/>
</dbReference>
<keyword evidence="2" id="KW-0805">Transcription regulation</keyword>
<dbReference type="PRINTS" id="PR00039">
    <property type="entry name" value="HTHLYSR"/>
</dbReference>
<keyword evidence="4" id="KW-0010">Activator</keyword>
<dbReference type="SUPFAM" id="SSF53850">
    <property type="entry name" value="Periplasmic binding protein-like II"/>
    <property type="match status" value="1"/>
</dbReference>
<evidence type="ECO:0000313" key="7">
    <source>
        <dbReference type="EMBL" id="MDP0397984.1"/>
    </source>
</evidence>
<keyword evidence="5" id="KW-0804">Transcription</keyword>
<dbReference type="FunFam" id="1.10.10.10:FF:000001">
    <property type="entry name" value="LysR family transcriptional regulator"/>
    <property type="match status" value="1"/>
</dbReference>
<dbReference type="Pfam" id="PF00126">
    <property type="entry name" value="HTH_1"/>
    <property type="match status" value="1"/>
</dbReference>
<comment type="caution">
    <text evidence="7">The sequence shown here is derived from an EMBL/GenBank/DDBJ whole genome shotgun (WGS) entry which is preliminary data.</text>
</comment>
<dbReference type="RefSeq" id="WP_220658040.1">
    <property type="nucleotide sequence ID" value="NZ_BAAAII010000004.1"/>
</dbReference>
<dbReference type="PANTHER" id="PTHR30346:SF30">
    <property type="entry name" value="SMALL NEUTRAL PROTEASE REGULATORY PROTEIN"/>
    <property type="match status" value="1"/>
</dbReference>
<evidence type="ECO:0000256" key="5">
    <source>
        <dbReference type="ARBA" id="ARBA00023163"/>
    </source>
</evidence>
<feature type="domain" description="HTH lysR-type" evidence="6">
    <location>
        <begin position="1"/>
        <end position="58"/>
    </location>
</feature>
<keyword evidence="3" id="KW-0238">DNA-binding</keyword>
<reference evidence="7" key="1">
    <citation type="submission" date="2023-08" db="EMBL/GenBank/DDBJ databases">
        <title>The draft genome of Tsukamurella strandjordii strain 050030.</title>
        <authorList>
            <person name="Zhao F."/>
            <person name="Feng Y."/>
            <person name="Zong Z."/>
        </authorList>
    </citation>
    <scope>NUCLEOTIDE SEQUENCE</scope>
    <source>
        <strain evidence="7">050030</strain>
    </source>
</reference>
<dbReference type="AlphaFoldDB" id="A0AA90NNY5"/>
<comment type="similarity">
    <text evidence="1">Belongs to the LysR transcriptional regulatory family.</text>
</comment>
<dbReference type="GO" id="GO:0003700">
    <property type="term" value="F:DNA-binding transcription factor activity"/>
    <property type="evidence" value="ECO:0007669"/>
    <property type="project" value="InterPro"/>
</dbReference>
<dbReference type="Gene3D" id="1.10.10.10">
    <property type="entry name" value="Winged helix-like DNA-binding domain superfamily/Winged helix DNA-binding domain"/>
    <property type="match status" value="1"/>
</dbReference>
<dbReference type="InterPro" id="IPR005119">
    <property type="entry name" value="LysR_subst-bd"/>
</dbReference>
<dbReference type="Proteomes" id="UP001178281">
    <property type="component" value="Unassembled WGS sequence"/>
</dbReference>
<evidence type="ECO:0000256" key="2">
    <source>
        <dbReference type="ARBA" id="ARBA00023015"/>
    </source>
</evidence>
<dbReference type="EMBL" id="JAUTIX010000003">
    <property type="protein sequence ID" value="MDP0397984.1"/>
    <property type="molecule type" value="Genomic_DNA"/>
</dbReference>